<sequence length="305" mass="33965">MQTTKLDASKPRTAGIPRGSESPSPILGVGDKIGSGDTYIVENLLADDLAETAFEHLKREVHWHTIHNKSGGEVPRLVAVEGVIETDGSIPLYRHPADESPPLCPFTPTVSLIAQAVSKVVNHPVNHVLIQHYRSGNDYISEHSDKTIDVVRGSNIVNVSIGAQRVMFLRRKKDQDLSPTRYAQRIPLPHNSVFVMGLNTNREWLHGIHRDNRPVKTKSDVETAFGGERISLTFRRIGTYLTNDSSLIYGQGAVGKTREEARPVINRIPEESQKLIDAFGKENHESLFDWDEAYGQGFDVVNYTV</sequence>
<proteinExistence type="predicted"/>
<dbReference type="PROSITE" id="PS51471">
    <property type="entry name" value="FE2OG_OXY"/>
    <property type="match status" value="1"/>
</dbReference>
<reference evidence="3" key="1">
    <citation type="submission" date="2023-06" db="EMBL/GenBank/DDBJ databases">
        <authorList>
            <consortium name="Lawrence Berkeley National Laboratory"/>
            <person name="Ahrendt S."/>
            <person name="Sahu N."/>
            <person name="Indic B."/>
            <person name="Wong-Bajracharya J."/>
            <person name="Merenyi Z."/>
            <person name="Ke H.-M."/>
            <person name="Monk M."/>
            <person name="Kocsube S."/>
            <person name="Drula E."/>
            <person name="Lipzen A."/>
            <person name="Balint B."/>
            <person name="Henrissat B."/>
            <person name="Andreopoulos B."/>
            <person name="Martin F.M."/>
            <person name="Harder C.B."/>
            <person name="Rigling D."/>
            <person name="Ford K.L."/>
            <person name="Foster G.D."/>
            <person name="Pangilinan J."/>
            <person name="Papanicolaou A."/>
            <person name="Barry K."/>
            <person name="LaButti K."/>
            <person name="Viragh M."/>
            <person name="Koriabine M."/>
            <person name="Yan M."/>
            <person name="Riley R."/>
            <person name="Champramary S."/>
            <person name="Plett K.L."/>
            <person name="Tsai I.J."/>
            <person name="Slot J."/>
            <person name="Sipos G."/>
            <person name="Plett J."/>
            <person name="Nagy L.G."/>
            <person name="Grigoriev I.V."/>
        </authorList>
    </citation>
    <scope>NUCLEOTIDE SEQUENCE</scope>
    <source>
        <strain evidence="3">ICMP 16352</strain>
    </source>
</reference>
<dbReference type="SUPFAM" id="SSF51197">
    <property type="entry name" value="Clavaminate synthase-like"/>
    <property type="match status" value="1"/>
</dbReference>
<comment type="caution">
    <text evidence="3">The sequence shown here is derived from an EMBL/GenBank/DDBJ whole genome shotgun (WGS) entry which is preliminary data.</text>
</comment>
<dbReference type="InterPro" id="IPR027450">
    <property type="entry name" value="AlkB-like"/>
</dbReference>
<name>A0AA39P8Q3_9AGAR</name>
<organism evidence="3 4">
    <name type="scientific">Armillaria novae-zelandiae</name>
    <dbReference type="NCBI Taxonomy" id="153914"/>
    <lineage>
        <taxon>Eukaryota</taxon>
        <taxon>Fungi</taxon>
        <taxon>Dikarya</taxon>
        <taxon>Basidiomycota</taxon>
        <taxon>Agaricomycotina</taxon>
        <taxon>Agaricomycetes</taxon>
        <taxon>Agaricomycetidae</taxon>
        <taxon>Agaricales</taxon>
        <taxon>Marasmiineae</taxon>
        <taxon>Physalacriaceae</taxon>
        <taxon>Armillaria</taxon>
    </lineage>
</organism>
<dbReference type="InterPro" id="IPR037151">
    <property type="entry name" value="AlkB-like_sf"/>
</dbReference>
<evidence type="ECO:0000259" key="2">
    <source>
        <dbReference type="PROSITE" id="PS51471"/>
    </source>
</evidence>
<dbReference type="GO" id="GO:0006307">
    <property type="term" value="P:DNA alkylation repair"/>
    <property type="evidence" value="ECO:0007669"/>
    <property type="project" value="InterPro"/>
</dbReference>
<dbReference type="Pfam" id="PF13532">
    <property type="entry name" value="2OG-FeII_Oxy_2"/>
    <property type="match status" value="1"/>
</dbReference>
<feature type="domain" description="Fe2OG dioxygenase" evidence="2">
    <location>
        <begin position="124"/>
        <end position="238"/>
    </location>
</feature>
<dbReference type="GO" id="GO:0051213">
    <property type="term" value="F:dioxygenase activity"/>
    <property type="evidence" value="ECO:0007669"/>
    <property type="project" value="InterPro"/>
</dbReference>
<accession>A0AA39P8Q3</accession>
<gene>
    <name evidence="3" type="ORF">IW261DRAFT_1399366</name>
</gene>
<evidence type="ECO:0000256" key="1">
    <source>
        <dbReference type="SAM" id="MobiDB-lite"/>
    </source>
</evidence>
<dbReference type="AlphaFoldDB" id="A0AA39P8Q3"/>
<dbReference type="Proteomes" id="UP001175227">
    <property type="component" value="Unassembled WGS sequence"/>
</dbReference>
<keyword evidence="4" id="KW-1185">Reference proteome</keyword>
<dbReference type="PANTHER" id="PTHR31212">
    <property type="entry name" value="ALPHA-KETOGLUTARATE-DEPENDENT DIOXYGENASE ALKB HOMOLOG 3"/>
    <property type="match status" value="1"/>
</dbReference>
<evidence type="ECO:0000313" key="4">
    <source>
        <dbReference type="Proteomes" id="UP001175227"/>
    </source>
</evidence>
<evidence type="ECO:0000313" key="3">
    <source>
        <dbReference type="EMBL" id="KAK0479657.1"/>
    </source>
</evidence>
<dbReference type="EMBL" id="JAUEPR010000011">
    <property type="protein sequence ID" value="KAK0479657.1"/>
    <property type="molecule type" value="Genomic_DNA"/>
</dbReference>
<feature type="region of interest" description="Disordered" evidence="1">
    <location>
        <begin position="1"/>
        <end position="27"/>
    </location>
</feature>
<dbReference type="InterPro" id="IPR005123">
    <property type="entry name" value="Oxoglu/Fe-dep_dioxygenase_dom"/>
</dbReference>
<dbReference type="Gene3D" id="2.60.120.590">
    <property type="entry name" value="Alpha-ketoglutarate-dependent dioxygenase AlkB-like"/>
    <property type="match status" value="1"/>
</dbReference>
<dbReference type="InterPro" id="IPR032854">
    <property type="entry name" value="ALKBH3"/>
</dbReference>
<protein>
    <recommendedName>
        <fullName evidence="2">Fe2OG dioxygenase domain-containing protein</fullName>
    </recommendedName>
</protein>
<dbReference type="PANTHER" id="PTHR31212:SF5">
    <property type="entry name" value="ISOCHORISMATASE FAMILY PROTEIN FAMILY (AFU_ORTHOLOGUE AFUA_3G14500)"/>
    <property type="match status" value="1"/>
</dbReference>